<gene>
    <name evidence="1" type="primary">orf131</name>
</gene>
<protein>
    <submittedName>
        <fullName evidence="1">Uncharacterized protein</fullName>
    </submittedName>
</protein>
<reference evidence="1" key="1">
    <citation type="journal article" date="2018" name="Front. Microbiol.">
        <title>Comparison of the Mitochondrial Genome Sequences of Six Annulohypoxylon stygium Isolates Suggests Short Fragment Insertions as a Potential Factor Leading to Larger Genomic Size.</title>
        <authorList>
            <person name="Deng Y."/>
            <person name="Hsiang T."/>
            <person name="Li S."/>
            <person name="Lin L."/>
            <person name="Wang Q."/>
            <person name="Chen Q."/>
            <person name="Xie B."/>
            <person name="Ming R."/>
        </authorList>
    </citation>
    <scope>NUCLEOTIDE SEQUENCE</scope>
    <source>
        <strain evidence="1">A</strain>
    </source>
</reference>
<accession>A0A386RW35</accession>
<proteinExistence type="predicted"/>
<name>A0A386RW35_9PEZI</name>
<sequence length="131" mass="15666">MLSRYWWSLPRKEKEIKVHYFSIPVDLLRIQRSFELLCAKTKSHNQENEGHLNNSNFHICGILLNGHKFLRHTLDVTITTTRLFWKTYPRLFTHPNALYTEHQLYLRMLSHFIPLGNNQNLRSLRGLPSPR</sequence>
<organism evidence="1">
    <name type="scientific">Annulohypoxylon stygium</name>
    <dbReference type="NCBI Taxonomy" id="326628"/>
    <lineage>
        <taxon>Eukaryota</taxon>
        <taxon>Fungi</taxon>
        <taxon>Dikarya</taxon>
        <taxon>Ascomycota</taxon>
        <taxon>Pezizomycotina</taxon>
        <taxon>Sordariomycetes</taxon>
        <taxon>Xylariomycetidae</taxon>
        <taxon>Xylariales</taxon>
        <taxon>Hypoxylaceae</taxon>
        <taxon>Annulohypoxylon</taxon>
    </lineage>
</organism>
<dbReference type="AlphaFoldDB" id="A0A386RW35"/>
<keyword evidence="1" id="KW-0496">Mitochondrion</keyword>
<evidence type="ECO:0000313" key="1">
    <source>
        <dbReference type="EMBL" id="AYE67559.1"/>
    </source>
</evidence>
<geneLocation type="mitochondrion" evidence="1"/>
<dbReference type="EMBL" id="MH620790">
    <property type="protein sequence ID" value="AYE67559.1"/>
    <property type="molecule type" value="Genomic_DNA"/>
</dbReference>